<sequence>KNKKEEEEEEKEEQNGTLRNVSPLEAKEKKKEKSSVGLPDNVKNPLYITLTHDRKCKDIPHETRVMFVKKLTQMACPLHRRTDPTVLRQWILAMEELVRSHSLVASAYKQMCGQICAKLSSTKNLKDLLQQQQVWD</sequence>
<dbReference type="EMBL" id="ASPP01033723">
    <property type="protein sequence ID" value="ETO03294.1"/>
    <property type="molecule type" value="Genomic_DNA"/>
</dbReference>
<dbReference type="AlphaFoldDB" id="X6LNU5"/>
<evidence type="ECO:0000313" key="3">
    <source>
        <dbReference type="Proteomes" id="UP000023152"/>
    </source>
</evidence>
<feature type="compositionally biased region" description="Acidic residues" evidence="1">
    <location>
        <begin position="1"/>
        <end position="12"/>
    </location>
</feature>
<feature type="non-terminal residue" evidence="2">
    <location>
        <position position="1"/>
    </location>
</feature>
<feature type="region of interest" description="Disordered" evidence="1">
    <location>
        <begin position="1"/>
        <end position="39"/>
    </location>
</feature>
<accession>X6LNU5</accession>
<evidence type="ECO:0000313" key="2">
    <source>
        <dbReference type="EMBL" id="ETO03294.1"/>
    </source>
</evidence>
<organism evidence="2 3">
    <name type="scientific">Reticulomyxa filosa</name>
    <dbReference type="NCBI Taxonomy" id="46433"/>
    <lineage>
        <taxon>Eukaryota</taxon>
        <taxon>Sar</taxon>
        <taxon>Rhizaria</taxon>
        <taxon>Retaria</taxon>
        <taxon>Foraminifera</taxon>
        <taxon>Monothalamids</taxon>
        <taxon>Reticulomyxidae</taxon>
        <taxon>Reticulomyxa</taxon>
    </lineage>
</organism>
<gene>
    <name evidence="2" type="ORF">RFI_34116</name>
</gene>
<feature type="compositionally biased region" description="Basic and acidic residues" evidence="1">
    <location>
        <begin position="25"/>
        <end position="34"/>
    </location>
</feature>
<proteinExistence type="predicted"/>
<comment type="caution">
    <text evidence="2">The sequence shown here is derived from an EMBL/GenBank/DDBJ whole genome shotgun (WGS) entry which is preliminary data.</text>
</comment>
<name>X6LNU5_RETFI</name>
<reference evidence="2 3" key="1">
    <citation type="journal article" date="2013" name="Curr. Biol.">
        <title>The Genome of the Foraminiferan Reticulomyxa filosa.</title>
        <authorList>
            <person name="Glockner G."/>
            <person name="Hulsmann N."/>
            <person name="Schleicher M."/>
            <person name="Noegel A.A."/>
            <person name="Eichinger L."/>
            <person name="Gallinger C."/>
            <person name="Pawlowski J."/>
            <person name="Sierra R."/>
            <person name="Euteneuer U."/>
            <person name="Pillet L."/>
            <person name="Moustafa A."/>
            <person name="Platzer M."/>
            <person name="Groth M."/>
            <person name="Szafranski K."/>
            <person name="Schliwa M."/>
        </authorList>
    </citation>
    <scope>NUCLEOTIDE SEQUENCE [LARGE SCALE GENOMIC DNA]</scope>
</reference>
<evidence type="ECO:0000256" key="1">
    <source>
        <dbReference type="SAM" id="MobiDB-lite"/>
    </source>
</evidence>
<dbReference type="Proteomes" id="UP000023152">
    <property type="component" value="Unassembled WGS sequence"/>
</dbReference>
<protein>
    <submittedName>
        <fullName evidence="2">Uncharacterized protein</fullName>
    </submittedName>
</protein>
<keyword evidence="3" id="KW-1185">Reference proteome</keyword>